<comment type="caution">
    <text evidence="2">The sequence shown here is derived from an EMBL/GenBank/DDBJ whole genome shotgun (WGS) entry which is preliminary data.</text>
</comment>
<organism evidence="2 3">
    <name type="scientific">Trichonephila inaurata madagascariensis</name>
    <dbReference type="NCBI Taxonomy" id="2747483"/>
    <lineage>
        <taxon>Eukaryota</taxon>
        <taxon>Metazoa</taxon>
        <taxon>Ecdysozoa</taxon>
        <taxon>Arthropoda</taxon>
        <taxon>Chelicerata</taxon>
        <taxon>Arachnida</taxon>
        <taxon>Araneae</taxon>
        <taxon>Araneomorphae</taxon>
        <taxon>Entelegynae</taxon>
        <taxon>Araneoidea</taxon>
        <taxon>Nephilidae</taxon>
        <taxon>Trichonephila</taxon>
        <taxon>Trichonephila inaurata</taxon>
    </lineage>
</organism>
<feature type="compositionally biased region" description="Polar residues" evidence="1">
    <location>
        <begin position="61"/>
        <end position="70"/>
    </location>
</feature>
<feature type="compositionally biased region" description="Basic and acidic residues" evidence="1">
    <location>
        <begin position="131"/>
        <end position="159"/>
    </location>
</feature>
<accession>A0A8X6IKA3</accession>
<evidence type="ECO:0000256" key="1">
    <source>
        <dbReference type="SAM" id="MobiDB-lite"/>
    </source>
</evidence>
<keyword evidence="3" id="KW-1185">Reference proteome</keyword>
<proteinExistence type="predicted"/>
<reference evidence="2" key="1">
    <citation type="submission" date="2020-08" db="EMBL/GenBank/DDBJ databases">
        <title>Multicomponent nature underlies the extraordinary mechanical properties of spider dragline silk.</title>
        <authorList>
            <person name="Kono N."/>
            <person name="Nakamura H."/>
            <person name="Mori M."/>
            <person name="Yoshida Y."/>
            <person name="Ohtoshi R."/>
            <person name="Malay A.D."/>
            <person name="Moran D.A.P."/>
            <person name="Tomita M."/>
            <person name="Numata K."/>
            <person name="Arakawa K."/>
        </authorList>
    </citation>
    <scope>NUCLEOTIDE SEQUENCE</scope>
</reference>
<feature type="compositionally biased region" description="Polar residues" evidence="1">
    <location>
        <begin position="1"/>
        <end position="15"/>
    </location>
</feature>
<gene>
    <name evidence="2" type="ORF">TNIN_356201</name>
</gene>
<feature type="region of interest" description="Disordered" evidence="1">
    <location>
        <begin position="265"/>
        <end position="321"/>
    </location>
</feature>
<dbReference type="AlphaFoldDB" id="A0A8X6IKA3"/>
<name>A0A8X6IKA3_9ARAC</name>
<protein>
    <submittedName>
        <fullName evidence="2">Uncharacterized protein</fullName>
    </submittedName>
</protein>
<evidence type="ECO:0000313" key="2">
    <source>
        <dbReference type="EMBL" id="GFS49459.1"/>
    </source>
</evidence>
<evidence type="ECO:0000313" key="3">
    <source>
        <dbReference type="Proteomes" id="UP000886998"/>
    </source>
</evidence>
<sequence>MLIPENQNDIGNNDFSDVPMSSVKKSKKRRLRIISDYDEASRQKKSSSKPELSPVTKERSTISGQENSPYKTTKRTTPTFKKSFIQEKSPSKPEESTVPKGRPRMPKESSIEEKSPSKPKESPVPKGRPRMPKEASIEEKSPSKPEEFPVPKVRPRTELMEGSTTTAREASRQEESACYPKRRIAPTFIRSLREESVQSPVTTVMTNEEAVRESNRDVLDIHGRTLITSELTEGSTAISKEAASVPEKSPYKAKRKTTFIKSLREEPVQSPVTTVVTNEEAVRESHGDALDIHGRTFKKNKPDPRDKRVSKRRERTSDTFSGCAKDIKRVTPKIPRPSSNLVITTAEIRKEERPLRIKPSSVIKKKIHVSKTGTGPFQPCIDYGPDT</sequence>
<feature type="compositionally biased region" description="Basic and acidic residues" evidence="1">
    <location>
        <begin position="280"/>
        <end position="307"/>
    </location>
</feature>
<feature type="compositionally biased region" description="Basic and acidic residues" evidence="1">
    <location>
        <begin position="33"/>
        <end position="42"/>
    </location>
</feature>
<feature type="region of interest" description="Disordered" evidence="1">
    <location>
        <begin position="1"/>
        <end position="179"/>
    </location>
</feature>
<feature type="compositionally biased region" description="Basic and acidic residues" evidence="1">
    <location>
        <begin position="105"/>
        <end position="123"/>
    </location>
</feature>
<dbReference type="Proteomes" id="UP000886998">
    <property type="component" value="Unassembled WGS sequence"/>
</dbReference>
<dbReference type="EMBL" id="BMAV01026326">
    <property type="protein sequence ID" value="GFS49459.1"/>
    <property type="molecule type" value="Genomic_DNA"/>
</dbReference>